<keyword evidence="2" id="KW-1185">Reference proteome</keyword>
<dbReference type="AlphaFoldDB" id="A0A7Y9I6K2"/>
<name>A0A7Y9I6K2_9ACTN</name>
<dbReference type="EMBL" id="JACCBU010000001">
    <property type="protein sequence ID" value="NYE71082.1"/>
    <property type="molecule type" value="Genomic_DNA"/>
</dbReference>
<accession>A0A7Y9I6K2</accession>
<protein>
    <recommendedName>
        <fullName evidence="3">Immunity protein Imm1</fullName>
    </recommendedName>
</protein>
<comment type="caution">
    <text evidence="1">The sequence shown here is derived from an EMBL/GenBank/DDBJ whole genome shotgun (WGS) entry which is preliminary data.</text>
</comment>
<organism evidence="1 2">
    <name type="scientific">Microlunatus parietis</name>
    <dbReference type="NCBI Taxonomy" id="682979"/>
    <lineage>
        <taxon>Bacteria</taxon>
        <taxon>Bacillati</taxon>
        <taxon>Actinomycetota</taxon>
        <taxon>Actinomycetes</taxon>
        <taxon>Propionibacteriales</taxon>
        <taxon>Propionibacteriaceae</taxon>
        <taxon>Microlunatus</taxon>
    </lineage>
</organism>
<evidence type="ECO:0008006" key="3">
    <source>
        <dbReference type="Google" id="ProtNLM"/>
    </source>
</evidence>
<dbReference type="RefSeq" id="WP_179750994.1">
    <property type="nucleotide sequence ID" value="NZ_JACCBU010000001.1"/>
</dbReference>
<evidence type="ECO:0000313" key="2">
    <source>
        <dbReference type="Proteomes" id="UP000569914"/>
    </source>
</evidence>
<evidence type="ECO:0000313" key="1">
    <source>
        <dbReference type="EMBL" id="NYE71082.1"/>
    </source>
</evidence>
<proteinExistence type="predicted"/>
<dbReference type="Proteomes" id="UP000569914">
    <property type="component" value="Unassembled WGS sequence"/>
</dbReference>
<reference evidence="1 2" key="1">
    <citation type="submission" date="2020-07" db="EMBL/GenBank/DDBJ databases">
        <title>Sequencing the genomes of 1000 actinobacteria strains.</title>
        <authorList>
            <person name="Klenk H.-P."/>
        </authorList>
    </citation>
    <scope>NUCLEOTIDE SEQUENCE [LARGE SCALE GENOMIC DNA]</scope>
    <source>
        <strain evidence="1 2">DSM 22083</strain>
    </source>
</reference>
<sequence>MITSQILTYSGELEAAIDSGNGLSYFLAPLSVLDGNENFSLNLMHMPTPKWPEDLTPAETKEMGRSYIQCAGSADAMTCEISKVIDGVQKLFTIGHAGPREGEPTVPITYHNGEMTLYIYPTEVFDASEAAELFFSYHKTQDIPAGYELRHIGP</sequence>
<gene>
    <name evidence="1" type="ORF">BKA15_002411</name>
</gene>